<dbReference type="EMBL" id="JAYWIO010000006">
    <property type="protein sequence ID" value="KAK7256669.1"/>
    <property type="molecule type" value="Genomic_DNA"/>
</dbReference>
<keyword evidence="3" id="KW-1185">Reference proteome</keyword>
<dbReference type="AlphaFoldDB" id="A0AAN9EGK7"/>
<feature type="region of interest" description="Disordered" evidence="1">
    <location>
        <begin position="9"/>
        <end position="35"/>
    </location>
</feature>
<reference evidence="2 3" key="1">
    <citation type="submission" date="2024-01" db="EMBL/GenBank/DDBJ databases">
        <title>The genomes of 5 underutilized Papilionoideae crops provide insights into root nodulation and disease resistanc.</title>
        <authorList>
            <person name="Yuan L."/>
        </authorList>
    </citation>
    <scope>NUCLEOTIDE SEQUENCE [LARGE SCALE GENOMIC DNA]</scope>
    <source>
        <strain evidence="2">ZHUSHIDOU_FW_LH</strain>
        <tissue evidence="2">Leaf</tissue>
    </source>
</reference>
<feature type="region of interest" description="Disordered" evidence="1">
    <location>
        <begin position="53"/>
        <end position="75"/>
    </location>
</feature>
<evidence type="ECO:0000313" key="3">
    <source>
        <dbReference type="Proteomes" id="UP001372338"/>
    </source>
</evidence>
<dbReference type="Proteomes" id="UP001372338">
    <property type="component" value="Unassembled WGS sequence"/>
</dbReference>
<comment type="caution">
    <text evidence="2">The sequence shown here is derived from an EMBL/GenBank/DDBJ whole genome shotgun (WGS) entry which is preliminary data.</text>
</comment>
<gene>
    <name evidence="2" type="ORF">RIF29_30124</name>
</gene>
<protein>
    <submittedName>
        <fullName evidence="2">Uncharacterized protein</fullName>
    </submittedName>
</protein>
<evidence type="ECO:0000313" key="2">
    <source>
        <dbReference type="EMBL" id="KAK7256669.1"/>
    </source>
</evidence>
<accession>A0AAN9EGK7</accession>
<sequence>MRYNRVFVATINGKEKGRPPKQSPSTAKKDDNHREINESIVIDFSKLDDIDLDNLPPTQVDKESGASEGGRSGLGARDMVSAVATSEMHISGAALESGVV</sequence>
<proteinExistence type="predicted"/>
<name>A0AAN9EGK7_CROPI</name>
<evidence type="ECO:0000256" key="1">
    <source>
        <dbReference type="SAM" id="MobiDB-lite"/>
    </source>
</evidence>
<organism evidence="2 3">
    <name type="scientific">Crotalaria pallida</name>
    <name type="common">Smooth rattlebox</name>
    <name type="synonym">Crotalaria striata</name>
    <dbReference type="NCBI Taxonomy" id="3830"/>
    <lineage>
        <taxon>Eukaryota</taxon>
        <taxon>Viridiplantae</taxon>
        <taxon>Streptophyta</taxon>
        <taxon>Embryophyta</taxon>
        <taxon>Tracheophyta</taxon>
        <taxon>Spermatophyta</taxon>
        <taxon>Magnoliopsida</taxon>
        <taxon>eudicotyledons</taxon>
        <taxon>Gunneridae</taxon>
        <taxon>Pentapetalae</taxon>
        <taxon>rosids</taxon>
        <taxon>fabids</taxon>
        <taxon>Fabales</taxon>
        <taxon>Fabaceae</taxon>
        <taxon>Papilionoideae</taxon>
        <taxon>50 kb inversion clade</taxon>
        <taxon>genistoids sensu lato</taxon>
        <taxon>core genistoids</taxon>
        <taxon>Crotalarieae</taxon>
        <taxon>Crotalaria</taxon>
    </lineage>
</organism>